<dbReference type="NCBIfam" id="NF000942">
    <property type="entry name" value="PRK00094.1-4"/>
    <property type="match status" value="1"/>
</dbReference>
<dbReference type="PRINTS" id="PR00077">
    <property type="entry name" value="GPDHDRGNASE"/>
</dbReference>
<keyword evidence="5 13" id="KW-0520">NAD</keyword>
<comment type="caution">
    <text evidence="20">The sequence shown here is derived from an EMBL/GenBank/DDBJ whole genome shotgun (WGS) entry which is preliminary data.</text>
</comment>
<evidence type="ECO:0000256" key="8">
    <source>
        <dbReference type="ARBA" id="ARBA00023264"/>
    </source>
</evidence>
<dbReference type="Gene3D" id="3.40.50.720">
    <property type="entry name" value="NAD(P)-binding Rossmann-like Domain"/>
    <property type="match status" value="1"/>
</dbReference>
<feature type="binding site" evidence="15">
    <location>
        <position position="107"/>
    </location>
    <ligand>
        <name>substrate</name>
    </ligand>
</feature>
<keyword evidence="3 13" id="KW-0521">NADP</keyword>
<dbReference type="InterPro" id="IPR006168">
    <property type="entry name" value="G3P_DH_NAD-dep"/>
</dbReference>
<dbReference type="NCBIfam" id="NF000941">
    <property type="entry name" value="PRK00094.1-3"/>
    <property type="match status" value="1"/>
</dbReference>
<dbReference type="GO" id="GO:0141153">
    <property type="term" value="F:glycerol-3-phosphate dehydrogenase (NADP+) activity"/>
    <property type="evidence" value="ECO:0007669"/>
    <property type="project" value="RHEA"/>
</dbReference>
<evidence type="ECO:0000256" key="14">
    <source>
        <dbReference type="PIRSR" id="PIRSR000114-1"/>
    </source>
</evidence>
<keyword evidence="4 13" id="KW-0560">Oxidoreductase</keyword>
<feature type="binding site" evidence="16">
    <location>
        <position position="142"/>
    </location>
    <ligand>
        <name>NAD(+)</name>
        <dbReference type="ChEBI" id="CHEBI:57540"/>
    </ligand>
</feature>
<feature type="active site" description="Proton acceptor" evidence="13 14">
    <location>
        <position position="193"/>
    </location>
</feature>
<feature type="binding site" evidence="13">
    <location>
        <position position="246"/>
    </location>
    <ligand>
        <name>sn-glycerol 3-phosphate</name>
        <dbReference type="ChEBI" id="CHEBI:57597"/>
    </ligand>
</feature>
<organism evidence="20 21">
    <name type="scientific">Salisediminibacterium halotolerans</name>
    <dbReference type="NCBI Taxonomy" id="517425"/>
    <lineage>
        <taxon>Bacteria</taxon>
        <taxon>Bacillati</taxon>
        <taxon>Bacillota</taxon>
        <taxon>Bacilli</taxon>
        <taxon>Bacillales</taxon>
        <taxon>Bacillaceae</taxon>
        <taxon>Salisediminibacterium</taxon>
    </lineage>
</organism>
<feature type="binding site" evidence="13">
    <location>
        <position position="138"/>
    </location>
    <ligand>
        <name>sn-glycerol 3-phosphate</name>
        <dbReference type="ChEBI" id="CHEBI:57597"/>
    </ligand>
</feature>
<dbReference type="AlphaFoldDB" id="A0A1H9P429"/>
<gene>
    <name evidence="13" type="primary">gpsA</name>
    <name evidence="20" type="ORF">SAMN05444126_10178</name>
</gene>
<feature type="binding site" evidence="13">
    <location>
        <position position="193"/>
    </location>
    <ligand>
        <name>sn-glycerol 3-phosphate</name>
        <dbReference type="ChEBI" id="CHEBI:57597"/>
    </ligand>
</feature>
<accession>A0A1H9P429</accession>
<dbReference type="InterPro" id="IPR013328">
    <property type="entry name" value="6PGD_dom2"/>
</dbReference>
<evidence type="ECO:0000256" key="2">
    <source>
        <dbReference type="ARBA" id="ARBA00022516"/>
    </source>
</evidence>
<feature type="binding site" evidence="13">
    <location>
        <position position="107"/>
    </location>
    <ligand>
        <name>sn-glycerol 3-phosphate</name>
        <dbReference type="ChEBI" id="CHEBI:57597"/>
    </ligand>
</feature>
<dbReference type="SUPFAM" id="SSF51735">
    <property type="entry name" value="NAD(P)-binding Rossmann-fold domains"/>
    <property type="match status" value="1"/>
</dbReference>
<evidence type="ECO:0000256" key="4">
    <source>
        <dbReference type="ARBA" id="ARBA00023002"/>
    </source>
</evidence>
<keyword evidence="7 13" id="KW-0594">Phospholipid biosynthesis</keyword>
<evidence type="ECO:0000256" key="12">
    <source>
        <dbReference type="ARBA" id="ARBA00080511"/>
    </source>
</evidence>
<dbReference type="GO" id="GO:0046167">
    <property type="term" value="P:glycerol-3-phosphate biosynthetic process"/>
    <property type="evidence" value="ECO:0007669"/>
    <property type="project" value="UniProtKB-UniRule"/>
</dbReference>
<dbReference type="InterPro" id="IPR036291">
    <property type="entry name" value="NAD(P)-bd_dom_sf"/>
</dbReference>
<comment type="function">
    <text evidence="13">Catalyzes the reduction of the glycolytic intermediate dihydroxyacetone phosphate (DHAP) to sn-glycerol 3-phosphate (G3P), the key precursor for phospholipid synthesis.</text>
</comment>
<feature type="binding site" evidence="13">
    <location>
        <position position="256"/>
    </location>
    <ligand>
        <name>sn-glycerol 3-phosphate</name>
        <dbReference type="ChEBI" id="CHEBI:57597"/>
    </ligand>
</feature>
<dbReference type="GO" id="GO:0005975">
    <property type="term" value="P:carbohydrate metabolic process"/>
    <property type="evidence" value="ECO:0007669"/>
    <property type="project" value="InterPro"/>
</dbReference>
<keyword evidence="13" id="KW-0963">Cytoplasm</keyword>
<keyword evidence="21" id="KW-1185">Reference proteome</keyword>
<keyword evidence="6 13" id="KW-0443">Lipid metabolism</keyword>
<feature type="binding site" evidence="13">
    <location>
        <position position="33"/>
    </location>
    <ligand>
        <name>NADPH</name>
        <dbReference type="ChEBI" id="CHEBI:57783"/>
    </ligand>
</feature>
<feature type="binding site" evidence="13">
    <location>
        <position position="13"/>
    </location>
    <ligand>
        <name>NADPH</name>
        <dbReference type="ChEBI" id="CHEBI:57783"/>
    </ligand>
</feature>
<evidence type="ECO:0000256" key="17">
    <source>
        <dbReference type="RuleBase" id="RU000437"/>
    </source>
</evidence>
<evidence type="ECO:0000256" key="10">
    <source>
        <dbReference type="ARBA" id="ARBA00066687"/>
    </source>
</evidence>
<dbReference type="PANTHER" id="PTHR11728:SF1">
    <property type="entry name" value="GLYCEROL-3-PHOSPHATE DEHYDROGENASE [NAD(+)] 2, CHLOROPLASTIC"/>
    <property type="match status" value="1"/>
</dbReference>
<dbReference type="STRING" id="1464123.SAMN05444126_10178"/>
<feature type="binding site" evidence="13">
    <location>
        <position position="281"/>
    </location>
    <ligand>
        <name>NADPH</name>
        <dbReference type="ChEBI" id="CHEBI:57783"/>
    </ligand>
</feature>
<keyword evidence="2 13" id="KW-0444">Lipid biosynthesis</keyword>
<feature type="binding site" evidence="13">
    <location>
        <position position="142"/>
    </location>
    <ligand>
        <name>NADPH</name>
        <dbReference type="ChEBI" id="CHEBI:57783"/>
    </ligand>
</feature>
<dbReference type="NCBIfam" id="NF000940">
    <property type="entry name" value="PRK00094.1-2"/>
    <property type="match status" value="1"/>
</dbReference>
<dbReference type="Proteomes" id="UP000199318">
    <property type="component" value="Unassembled WGS sequence"/>
</dbReference>
<feature type="binding site" evidence="13">
    <location>
        <position position="140"/>
    </location>
    <ligand>
        <name>sn-glycerol 3-phosphate</name>
        <dbReference type="ChEBI" id="CHEBI:57597"/>
    </ligand>
</feature>
<comment type="subcellular location">
    <subcellularLocation>
        <location evidence="13">Cytoplasm</location>
    </subcellularLocation>
</comment>
<comment type="similarity">
    <text evidence="1 13 17">Belongs to the NAD-dependent glycerol-3-phosphate dehydrogenase family.</text>
</comment>
<dbReference type="PANTHER" id="PTHR11728">
    <property type="entry name" value="GLYCEROL-3-PHOSPHATE DEHYDROGENASE"/>
    <property type="match status" value="1"/>
</dbReference>
<dbReference type="InterPro" id="IPR008927">
    <property type="entry name" value="6-PGluconate_DH-like_C_sf"/>
</dbReference>
<feature type="domain" description="Glycerol-3-phosphate dehydrogenase NAD-dependent N-terminal" evidence="18">
    <location>
        <begin position="4"/>
        <end position="162"/>
    </location>
</feature>
<dbReference type="GO" id="GO:0141152">
    <property type="term" value="F:glycerol-3-phosphate dehydrogenase (NAD+) activity"/>
    <property type="evidence" value="ECO:0007669"/>
    <property type="project" value="RHEA"/>
</dbReference>
<dbReference type="HAMAP" id="MF_00394">
    <property type="entry name" value="NAD_Glyc3P_dehydrog"/>
    <property type="match status" value="1"/>
</dbReference>
<evidence type="ECO:0000256" key="3">
    <source>
        <dbReference type="ARBA" id="ARBA00022857"/>
    </source>
</evidence>
<comment type="catalytic activity">
    <reaction evidence="9">
        <text>sn-glycerol 3-phosphate + NADP(+) = dihydroxyacetone phosphate + NADPH + H(+)</text>
        <dbReference type="Rhea" id="RHEA:11096"/>
        <dbReference type="ChEBI" id="CHEBI:15378"/>
        <dbReference type="ChEBI" id="CHEBI:57597"/>
        <dbReference type="ChEBI" id="CHEBI:57642"/>
        <dbReference type="ChEBI" id="CHEBI:57783"/>
        <dbReference type="ChEBI" id="CHEBI:58349"/>
        <dbReference type="EC" id="1.1.1.94"/>
    </reaction>
    <physiologicalReaction direction="right-to-left" evidence="9">
        <dbReference type="Rhea" id="RHEA:11098"/>
    </physiologicalReaction>
</comment>
<dbReference type="SUPFAM" id="SSF48179">
    <property type="entry name" value="6-phosphogluconate dehydrogenase C-terminal domain-like"/>
    <property type="match status" value="1"/>
</dbReference>
<feature type="binding site" evidence="16">
    <location>
        <begin position="9"/>
        <end position="14"/>
    </location>
    <ligand>
        <name>NAD(+)</name>
        <dbReference type="ChEBI" id="CHEBI:57540"/>
    </ligand>
</feature>
<proteinExistence type="inferred from homology"/>
<evidence type="ECO:0000256" key="16">
    <source>
        <dbReference type="PIRSR" id="PIRSR000114-3"/>
    </source>
</evidence>
<dbReference type="Gene3D" id="1.10.1040.10">
    <property type="entry name" value="N-(1-d-carboxylethyl)-l-norvaline Dehydrogenase, domain 2"/>
    <property type="match status" value="1"/>
</dbReference>
<dbReference type="Pfam" id="PF01210">
    <property type="entry name" value="NAD_Gly3P_dh_N"/>
    <property type="match status" value="1"/>
</dbReference>
<dbReference type="UniPathway" id="UPA00940"/>
<feature type="binding site" evidence="13">
    <location>
        <position position="12"/>
    </location>
    <ligand>
        <name>NADPH</name>
        <dbReference type="ChEBI" id="CHEBI:57783"/>
    </ligand>
</feature>
<dbReference type="PIRSF" id="PIRSF000114">
    <property type="entry name" value="Glycerol-3-P_dh"/>
    <property type="match status" value="1"/>
</dbReference>
<evidence type="ECO:0000313" key="20">
    <source>
        <dbReference type="EMBL" id="SER42960.1"/>
    </source>
</evidence>
<dbReference type="RefSeq" id="WP_093071549.1">
    <property type="nucleotide sequence ID" value="NZ_FOGV01000001.1"/>
</dbReference>
<keyword evidence="8 13" id="KW-1208">Phospholipid metabolism</keyword>
<feature type="binding site" evidence="13">
    <location>
        <position position="257"/>
    </location>
    <ligand>
        <name>sn-glycerol 3-phosphate</name>
        <dbReference type="ChEBI" id="CHEBI:57597"/>
    </ligand>
</feature>
<dbReference type="InterPro" id="IPR006109">
    <property type="entry name" value="G3P_DH_NAD-dep_C"/>
</dbReference>
<feature type="binding site" evidence="13">
    <location>
        <position position="107"/>
    </location>
    <ligand>
        <name>NADPH</name>
        <dbReference type="ChEBI" id="CHEBI:57783"/>
    </ligand>
</feature>
<reference evidence="21" key="1">
    <citation type="submission" date="2016-10" db="EMBL/GenBank/DDBJ databases">
        <authorList>
            <person name="de Groot N.N."/>
        </authorList>
    </citation>
    <scope>NUCLEOTIDE SEQUENCE [LARGE SCALE GENOMIC DNA]</scope>
    <source>
        <strain evidence="21">10nlg</strain>
    </source>
</reference>
<dbReference type="EMBL" id="FOGV01000001">
    <property type="protein sequence ID" value="SER42960.1"/>
    <property type="molecule type" value="Genomic_DNA"/>
</dbReference>
<feature type="domain" description="Glycerol-3-phosphate dehydrogenase NAD-dependent C-terminal" evidence="19">
    <location>
        <begin position="182"/>
        <end position="322"/>
    </location>
</feature>
<comment type="caution">
    <text evidence="13">Lacks conserved residue(s) required for the propagation of feature annotation.</text>
</comment>
<evidence type="ECO:0000256" key="13">
    <source>
        <dbReference type="HAMAP-Rule" id="MF_00394"/>
    </source>
</evidence>
<comment type="catalytic activity">
    <reaction evidence="13">
        <text>sn-glycerol 3-phosphate + NAD(+) = dihydroxyacetone phosphate + NADH + H(+)</text>
        <dbReference type="Rhea" id="RHEA:11092"/>
        <dbReference type="ChEBI" id="CHEBI:15378"/>
        <dbReference type="ChEBI" id="CHEBI:57540"/>
        <dbReference type="ChEBI" id="CHEBI:57597"/>
        <dbReference type="ChEBI" id="CHEBI:57642"/>
        <dbReference type="ChEBI" id="CHEBI:57945"/>
        <dbReference type="EC" id="1.1.1.94"/>
    </reaction>
</comment>
<dbReference type="GO" id="GO:0051287">
    <property type="term" value="F:NAD binding"/>
    <property type="evidence" value="ECO:0007669"/>
    <property type="project" value="InterPro"/>
</dbReference>
<dbReference type="EC" id="1.1.1.94" evidence="10 13"/>
<dbReference type="InterPro" id="IPR011128">
    <property type="entry name" value="G3P_DH_NAD-dep_N"/>
</dbReference>
<feature type="binding site" evidence="13">
    <location>
        <position position="258"/>
    </location>
    <ligand>
        <name>sn-glycerol 3-phosphate</name>
        <dbReference type="ChEBI" id="CHEBI:57597"/>
    </ligand>
</feature>
<evidence type="ECO:0000256" key="5">
    <source>
        <dbReference type="ARBA" id="ARBA00023027"/>
    </source>
</evidence>
<feature type="binding site" evidence="15">
    <location>
        <begin position="257"/>
        <end position="258"/>
    </location>
    <ligand>
        <name>substrate</name>
    </ligand>
</feature>
<dbReference type="Pfam" id="PF07479">
    <property type="entry name" value="NAD_Gly3P_dh_C"/>
    <property type="match status" value="1"/>
</dbReference>
<evidence type="ECO:0000256" key="7">
    <source>
        <dbReference type="ARBA" id="ARBA00023209"/>
    </source>
</evidence>
<keyword evidence="13" id="KW-0547">Nucleotide-binding</keyword>
<name>A0A1H9P429_9BACI</name>
<evidence type="ECO:0000256" key="6">
    <source>
        <dbReference type="ARBA" id="ARBA00023098"/>
    </source>
</evidence>
<feature type="binding site" evidence="13">
    <location>
        <position position="50"/>
    </location>
    <ligand>
        <name>NADPH</name>
        <dbReference type="ChEBI" id="CHEBI:57783"/>
    </ligand>
</feature>
<dbReference type="GO" id="GO:0006650">
    <property type="term" value="P:glycerophospholipid metabolic process"/>
    <property type="evidence" value="ECO:0007669"/>
    <property type="project" value="UniProtKB-UniRule"/>
</dbReference>
<feature type="binding site" evidence="16">
    <location>
        <position position="257"/>
    </location>
    <ligand>
        <name>NAD(+)</name>
        <dbReference type="ChEBI" id="CHEBI:57540"/>
    </ligand>
</feature>
<comment type="pathway">
    <text evidence="13">Membrane lipid metabolism; glycerophospholipid metabolism.</text>
</comment>
<dbReference type="GO" id="GO:0008654">
    <property type="term" value="P:phospholipid biosynthetic process"/>
    <property type="evidence" value="ECO:0007669"/>
    <property type="project" value="UniProtKB-KW"/>
</dbReference>
<dbReference type="PROSITE" id="PS00957">
    <property type="entry name" value="NAD_G3PDH"/>
    <property type="match status" value="1"/>
</dbReference>
<protein>
    <recommendedName>
        <fullName evidence="11 13">Glycerol-3-phosphate dehydrogenase [NAD(P)+]</fullName>
        <ecNumber evidence="10 13">1.1.1.94</ecNumber>
    </recommendedName>
    <alternativeName>
        <fullName evidence="13">NAD(P)(+)-dependent glycerol-3-phosphate dehydrogenase</fullName>
    </alternativeName>
    <alternativeName>
        <fullName evidence="12 13">NAD(P)H-dependent dihydroxyacetone-phosphate reductase</fullName>
    </alternativeName>
</protein>
<evidence type="ECO:0000259" key="18">
    <source>
        <dbReference type="Pfam" id="PF01210"/>
    </source>
</evidence>
<evidence type="ECO:0000259" key="19">
    <source>
        <dbReference type="Pfam" id="PF07479"/>
    </source>
</evidence>
<dbReference type="FunFam" id="3.40.50.720:FF:000019">
    <property type="entry name" value="Glycerol-3-phosphate dehydrogenase [NAD(P)+]"/>
    <property type="match status" value="1"/>
</dbReference>
<evidence type="ECO:0000313" key="21">
    <source>
        <dbReference type="Proteomes" id="UP000199318"/>
    </source>
</evidence>
<dbReference type="OrthoDB" id="9812273at2"/>
<sequence>MPRKVAVLGSGSWGTALSIVLADNGHSVHLWGRSEEQVTSINEKRKNSRYIKDVELPDGIQASTDIRTILADADYVVIVVPTKAVRDVIQSALPHLNSGALIVHASKGIEPETHLRISEMIHEELPEGHNHPIAALSGPSHAEEVCYRQPTTVTCSSEDEEAAKSVQDLFMNQSFRVYTNIDIIGVEMGGALKNIIAIGAGMTNGLGFGDNARAALMTRGLAEIARLGMKLGANPMTFAGLSGLGDLIVTCTSEHSRNWRAGKRLGEGISAKQVEDEMGMVVEGIRTTKAAYQLAEKVNVDMPITSELFHVLFDDKPPKEAVAELMGRVKKHEVEDLKLNDKDPLNYFEP</sequence>
<evidence type="ECO:0000256" key="11">
    <source>
        <dbReference type="ARBA" id="ARBA00069372"/>
    </source>
</evidence>
<dbReference type="GO" id="GO:0005829">
    <property type="term" value="C:cytosol"/>
    <property type="evidence" value="ECO:0007669"/>
    <property type="project" value="TreeGrafter"/>
</dbReference>
<feature type="binding site" evidence="13">
    <location>
        <position position="257"/>
    </location>
    <ligand>
        <name>NADPH</name>
        <dbReference type="ChEBI" id="CHEBI:57783"/>
    </ligand>
</feature>
<evidence type="ECO:0000256" key="1">
    <source>
        <dbReference type="ARBA" id="ARBA00011009"/>
    </source>
</evidence>
<evidence type="ECO:0000256" key="15">
    <source>
        <dbReference type="PIRSR" id="PIRSR000114-2"/>
    </source>
</evidence>
<dbReference type="GO" id="GO:0046168">
    <property type="term" value="P:glycerol-3-phosphate catabolic process"/>
    <property type="evidence" value="ECO:0007669"/>
    <property type="project" value="InterPro"/>
</dbReference>
<dbReference type="FunFam" id="1.10.1040.10:FF:000001">
    <property type="entry name" value="Glycerol-3-phosphate dehydrogenase [NAD(P)+]"/>
    <property type="match status" value="1"/>
</dbReference>
<feature type="binding site" evidence="13">
    <location>
        <position position="283"/>
    </location>
    <ligand>
        <name>NADPH</name>
        <dbReference type="ChEBI" id="CHEBI:57783"/>
    </ligand>
</feature>
<evidence type="ECO:0000256" key="9">
    <source>
        <dbReference type="ARBA" id="ARBA00052716"/>
    </source>
</evidence>